<proteinExistence type="predicted"/>
<sequence>MPDCIALTEPVEDHCPVHIREVRAALRGRRCAVDRCVRARDGGDTLCSRHREEALISLARAATGPAAGGGTGPAADGRVRRWNTG</sequence>
<dbReference type="RefSeq" id="WP_179768563.1">
    <property type="nucleotide sequence ID" value="NZ_JACCFO010000001.1"/>
</dbReference>
<protein>
    <submittedName>
        <fullName evidence="2">Uncharacterized protein</fullName>
    </submittedName>
</protein>
<comment type="caution">
    <text evidence="2">The sequence shown here is derived from an EMBL/GenBank/DDBJ whole genome shotgun (WGS) entry which is preliminary data.</text>
</comment>
<evidence type="ECO:0000313" key="3">
    <source>
        <dbReference type="Proteomes" id="UP000575985"/>
    </source>
</evidence>
<keyword evidence="3" id="KW-1185">Reference proteome</keyword>
<gene>
    <name evidence="2" type="ORF">HNR12_003487</name>
</gene>
<dbReference type="Proteomes" id="UP000575985">
    <property type="component" value="Unassembled WGS sequence"/>
</dbReference>
<dbReference type="AlphaFoldDB" id="A0A853BQC7"/>
<feature type="region of interest" description="Disordered" evidence="1">
    <location>
        <begin position="63"/>
        <end position="85"/>
    </location>
</feature>
<accession>A0A853BQC7</accession>
<evidence type="ECO:0000313" key="2">
    <source>
        <dbReference type="EMBL" id="NYI97210.1"/>
    </source>
</evidence>
<evidence type="ECO:0000256" key="1">
    <source>
        <dbReference type="SAM" id="MobiDB-lite"/>
    </source>
</evidence>
<dbReference type="EMBL" id="JACCFO010000001">
    <property type="protein sequence ID" value="NYI97210.1"/>
    <property type="molecule type" value="Genomic_DNA"/>
</dbReference>
<name>A0A853BQC7_9ACTN</name>
<reference evidence="2 3" key="1">
    <citation type="submission" date="2020-07" db="EMBL/GenBank/DDBJ databases">
        <title>Sequencing the genomes of 1000 actinobacteria strains.</title>
        <authorList>
            <person name="Klenk H.-P."/>
        </authorList>
    </citation>
    <scope>NUCLEOTIDE SEQUENCE [LARGE SCALE GENOMIC DNA]</scope>
    <source>
        <strain evidence="2 3">DSM 45927</strain>
    </source>
</reference>
<organism evidence="2 3">
    <name type="scientific">Streptomonospora nanhaiensis</name>
    <dbReference type="NCBI Taxonomy" id="1323731"/>
    <lineage>
        <taxon>Bacteria</taxon>
        <taxon>Bacillati</taxon>
        <taxon>Actinomycetota</taxon>
        <taxon>Actinomycetes</taxon>
        <taxon>Streptosporangiales</taxon>
        <taxon>Nocardiopsidaceae</taxon>
        <taxon>Streptomonospora</taxon>
    </lineage>
</organism>